<dbReference type="InterPro" id="IPR011522">
    <property type="entry name" value="Thiamin/HMP-bd_put_YkoF"/>
</dbReference>
<dbReference type="Gene3D" id="3.30.70.930">
    <property type="match status" value="1"/>
</dbReference>
<name>A0ABZ0I1E8_9GAMM</name>
<dbReference type="EMBL" id="CP136864">
    <property type="protein sequence ID" value="WOJ93339.1"/>
    <property type="molecule type" value="Genomic_DNA"/>
</dbReference>
<gene>
    <name evidence="2" type="ORF">R0135_16370</name>
</gene>
<dbReference type="Pfam" id="PF07615">
    <property type="entry name" value="Ykof"/>
    <property type="match status" value="1"/>
</dbReference>
<protein>
    <submittedName>
        <fullName evidence="2">YkoF family thiamine/hydroxymethylpyrimidine-binding protein</fullName>
    </submittedName>
</protein>
<reference evidence="2 3" key="1">
    <citation type="submission" date="2023-10" db="EMBL/GenBank/DDBJ databases">
        <title>Two novel species belonging to the OM43/NOR5 clade.</title>
        <authorList>
            <person name="Park M."/>
        </authorList>
    </citation>
    <scope>NUCLEOTIDE SEQUENCE [LARGE SCALE GENOMIC DNA]</scope>
    <source>
        <strain evidence="2 3">IMCC43200</strain>
    </source>
</reference>
<dbReference type="SUPFAM" id="SSF89957">
    <property type="entry name" value="MTH1187/YkoF-like"/>
    <property type="match status" value="1"/>
</dbReference>
<dbReference type="RefSeq" id="WP_407347988.1">
    <property type="nucleotide sequence ID" value="NZ_CP136864.1"/>
</dbReference>
<organism evidence="2 3">
    <name type="scientific">Congregibacter variabilis</name>
    <dbReference type="NCBI Taxonomy" id="3081200"/>
    <lineage>
        <taxon>Bacteria</taxon>
        <taxon>Pseudomonadati</taxon>
        <taxon>Pseudomonadota</taxon>
        <taxon>Gammaproteobacteria</taxon>
        <taxon>Cellvibrionales</taxon>
        <taxon>Halieaceae</taxon>
        <taxon>Congregibacter</taxon>
    </lineage>
</organism>
<keyword evidence="3" id="KW-1185">Reference proteome</keyword>
<accession>A0ABZ0I1E8</accession>
<proteinExistence type="predicted"/>
<evidence type="ECO:0000259" key="1">
    <source>
        <dbReference type="Pfam" id="PF07615"/>
    </source>
</evidence>
<feature type="domain" description="Thiamin/hydroxymethyl pyrimidine-binding YkoF putative" evidence="1">
    <location>
        <begin position="5"/>
        <end position="60"/>
    </location>
</feature>
<dbReference type="Proteomes" id="UP001626537">
    <property type="component" value="Chromosome"/>
</dbReference>
<dbReference type="InterPro" id="IPR029756">
    <property type="entry name" value="MTH1187/YkoF-like"/>
</dbReference>
<sequence>MTLTAELSLYPLDEDYIPVIQSFIDGLNKRADLQVVTNAMSTQIQGEHEAVMSAVSDTLLASYEQHGSRQVLVCKFIPMALDIG</sequence>
<evidence type="ECO:0000313" key="3">
    <source>
        <dbReference type="Proteomes" id="UP001626537"/>
    </source>
</evidence>
<evidence type="ECO:0000313" key="2">
    <source>
        <dbReference type="EMBL" id="WOJ93339.1"/>
    </source>
</evidence>